<dbReference type="Proteomes" id="UP001165283">
    <property type="component" value="Unassembled WGS sequence"/>
</dbReference>
<keyword evidence="5" id="KW-1185">Reference proteome</keyword>
<dbReference type="PANTHER" id="PTHR12128">
    <property type="entry name" value="DIHYDRODIPICOLINATE SYNTHASE"/>
    <property type="match status" value="1"/>
</dbReference>
<evidence type="ECO:0000256" key="3">
    <source>
        <dbReference type="PIRNR" id="PIRNR001365"/>
    </source>
</evidence>
<sequence length="309" mass="33244">MSAAVPREGLRGVLPVAPTVFRDDESLDLHGQRRVAEFLVDAGSAAICVLANFSEQFSLTDAERLQVLEATLDQVAGRVPVIVTTSSYSARITRERNRDALQRGAAMVMVMAPFFGATMVVPEDGVLDYFRRVADGLDIEIMLQDAPMSPTPLPVPLIARLAREVPQVRHAKIEVPRTAAKVRALRAAAGDDLPGLYDGEEAVTLVPDLDAGVLATMSSATVPEALAAVVARYHAGDRAGAVEAWERVLPLIHYENRQCGLAAAKILLAEGGVIGSARTRAPFPEIGPRTREELLDLARSRDALALRWA</sequence>
<proteinExistence type="inferred from homology"/>
<dbReference type="Pfam" id="PF00701">
    <property type="entry name" value="DHDPS"/>
    <property type="match status" value="1"/>
</dbReference>
<dbReference type="CDD" id="cd00408">
    <property type="entry name" value="DHDPS-like"/>
    <property type="match status" value="1"/>
</dbReference>
<accession>A0ABT1A0T7</accession>
<dbReference type="PANTHER" id="PTHR12128:SF66">
    <property type="entry name" value="4-HYDROXY-2-OXOGLUTARATE ALDOLASE, MITOCHONDRIAL"/>
    <property type="match status" value="1"/>
</dbReference>
<comment type="similarity">
    <text evidence="1 3">Belongs to the DapA family.</text>
</comment>
<dbReference type="InterPro" id="IPR002220">
    <property type="entry name" value="DapA-like"/>
</dbReference>
<evidence type="ECO:0000256" key="1">
    <source>
        <dbReference type="ARBA" id="ARBA00007592"/>
    </source>
</evidence>
<dbReference type="InterPro" id="IPR013785">
    <property type="entry name" value="Aldolase_TIM"/>
</dbReference>
<comment type="caution">
    <text evidence="4">The sequence shown here is derived from an EMBL/GenBank/DDBJ whole genome shotgun (WGS) entry which is preliminary data.</text>
</comment>
<dbReference type="SMART" id="SM01130">
    <property type="entry name" value="DHDPS"/>
    <property type="match status" value="1"/>
</dbReference>
<evidence type="ECO:0000313" key="5">
    <source>
        <dbReference type="Proteomes" id="UP001165283"/>
    </source>
</evidence>
<dbReference type="EMBL" id="JAGSOV010000034">
    <property type="protein sequence ID" value="MCO1656419.1"/>
    <property type="molecule type" value="Genomic_DNA"/>
</dbReference>
<keyword evidence="2 3" id="KW-0456">Lyase</keyword>
<organism evidence="4 5">
    <name type="scientific">Pseudonocardia humida</name>
    <dbReference type="NCBI Taxonomy" id="2800819"/>
    <lineage>
        <taxon>Bacteria</taxon>
        <taxon>Bacillati</taxon>
        <taxon>Actinomycetota</taxon>
        <taxon>Actinomycetes</taxon>
        <taxon>Pseudonocardiales</taxon>
        <taxon>Pseudonocardiaceae</taxon>
        <taxon>Pseudonocardia</taxon>
    </lineage>
</organism>
<reference evidence="4" key="1">
    <citation type="submission" date="2021-04" db="EMBL/GenBank/DDBJ databases">
        <title>Pseudonocardia sp. nov., isolated from sandy soil of mangrove forest.</title>
        <authorList>
            <person name="Zan Z."/>
            <person name="Huang R."/>
            <person name="Liu W."/>
        </authorList>
    </citation>
    <scope>NUCLEOTIDE SEQUENCE</scope>
    <source>
        <strain evidence="4">S2-4</strain>
    </source>
</reference>
<dbReference type="RefSeq" id="WP_252439112.1">
    <property type="nucleotide sequence ID" value="NZ_JAGSOV010000034.1"/>
</dbReference>
<dbReference type="PIRSF" id="PIRSF001365">
    <property type="entry name" value="DHDPS"/>
    <property type="match status" value="1"/>
</dbReference>
<name>A0ABT1A0T7_9PSEU</name>
<evidence type="ECO:0000313" key="4">
    <source>
        <dbReference type="EMBL" id="MCO1656419.1"/>
    </source>
</evidence>
<dbReference type="Gene3D" id="3.20.20.70">
    <property type="entry name" value="Aldolase class I"/>
    <property type="match status" value="1"/>
</dbReference>
<evidence type="ECO:0000256" key="2">
    <source>
        <dbReference type="ARBA" id="ARBA00023239"/>
    </source>
</evidence>
<dbReference type="SUPFAM" id="SSF51569">
    <property type="entry name" value="Aldolase"/>
    <property type="match status" value="1"/>
</dbReference>
<gene>
    <name evidence="4" type="ORF">KDL28_15260</name>
</gene>
<protein>
    <submittedName>
        <fullName evidence="4">Dihydrodipicolinate synthase family protein</fullName>
    </submittedName>
</protein>